<dbReference type="InterPro" id="IPR024311">
    <property type="entry name" value="Lipocalin-like"/>
</dbReference>
<evidence type="ECO:0000313" key="2">
    <source>
        <dbReference type="EMBL" id="SHJ39482.1"/>
    </source>
</evidence>
<evidence type="ECO:0000313" key="3">
    <source>
        <dbReference type="Proteomes" id="UP000184232"/>
    </source>
</evidence>
<dbReference type="EMBL" id="FQZH01000003">
    <property type="protein sequence ID" value="SHJ39482.1"/>
    <property type="molecule type" value="Genomic_DNA"/>
</dbReference>
<gene>
    <name evidence="2" type="ORF">SAMN05444337_1911</name>
</gene>
<dbReference type="OrthoDB" id="1356223at2"/>
<reference evidence="2 3" key="1">
    <citation type="submission" date="2016-11" db="EMBL/GenBank/DDBJ databases">
        <authorList>
            <person name="Jaros S."/>
            <person name="Januszkiewicz K."/>
            <person name="Wedrychowicz H."/>
        </authorList>
    </citation>
    <scope>NUCLEOTIDE SEQUENCE [LARGE SCALE GENOMIC DNA]</scope>
    <source>
        <strain evidence="2 3">DSM 22807</strain>
    </source>
</reference>
<evidence type="ECO:0000259" key="1">
    <source>
        <dbReference type="Pfam" id="PF13648"/>
    </source>
</evidence>
<dbReference type="AlphaFoldDB" id="A0A1M6IYL9"/>
<name>A0A1M6IYL9_9FLAO</name>
<dbReference type="RefSeq" id="WP_072784387.1">
    <property type="nucleotide sequence ID" value="NZ_FQZH01000003.1"/>
</dbReference>
<organism evidence="2 3">
    <name type="scientific">Flavobacterium haoranii</name>
    <dbReference type="NCBI Taxonomy" id="683124"/>
    <lineage>
        <taxon>Bacteria</taxon>
        <taxon>Pseudomonadati</taxon>
        <taxon>Bacteroidota</taxon>
        <taxon>Flavobacteriia</taxon>
        <taxon>Flavobacteriales</taxon>
        <taxon>Flavobacteriaceae</taxon>
        <taxon>Flavobacterium</taxon>
    </lineage>
</organism>
<feature type="domain" description="Lipocalin-like" evidence="1">
    <location>
        <begin position="31"/>
        <end position="122"/>
    </location>
</feature>
<accession>A0A1M6IYL9</accession>
<dbReference type="Proteomes" id="UP000184232">
    <property type="component" value="Unassembled WGS sequence"/>
</dbReference>
<dbReference type="Pfam" id="PF13648">
    <property type="entry name" value="Lipocalin_4"/>
    <property type="match status" value="1"/>
</dbReference>
<sequence>MKKYFFLLFISCFFISCSSDDSNSGITKQNLLGKWEIIGGTVNGNSFEFYEHDCNDRKDFQEFFDNGSLTFNRYDYSCNLVEVEPSLWELQGNQLTISNTNFDPSIYEYIYIVEKLTTTELILKQTIQTSEGTYVYRTTFSKYN</sequence>
<dbReference type="PROSITE" id="PS51257">
    <property type="entry name" value="PROKAR_LIPOPROTEIN"/>
    <property type="match status" value="1"/>
</dbReference>
<keyword evidence="3" id="KW-1185">Reference proteome</keyword>
<proteinExistence type="predicted"/>
<dbReference type="STRING" id="683124.SAMN05444337_1911"/>
<protein>
    <submittedName>
        <fullName evidence="2">Lipocalin-like domain-containing protein</fullName>
    </submittedName>
</protein>